<name>A0ABS5QBA2_9PROT</name>
<evidence type="ECO:0000313" key="2">
    <source>
        <dbReference type="EMBL" id="MBS7810974.1"/>
    </source>
</evidence>
<dbReference type="Proteomes" id="UP000766336">
    <property type="component" value="Unassembled WGS sequence"/>
</dbReference>
<dbReference type="RefSeq" id="WP_213669554.1">
    <property type="nucleotide sequence ID" value="NZ_JAHCDA010000001.1"/>
</dbReference>
<keyword evidence="3" id="KW-1185">Reference proteome</keyword>
<dbReference type="PROSITE" id="PS51257">
    <property type="entry name" value="PROKAR_LIPOPROTEIN"/>
    <property type="match status" value="1"/>
</dbReference>
<sequence>MMHFGRLALSVLTLTGGALLVTACSPSFGGGGSPSREVIILPAGSPIPPGASVRCVDGRTPPC</sequence>
<feature type="signal peptide" evidence="1">
    <location>
        <begin position="1"/>
        <end position="23"/>
    </location>
</feature>
<comment type="caution">
    <text evidence="2">The sequence shown here is derived from an EMBL/GenBank/DDBJ whole genome shotgun (WGS) entry which is preliminary data.</text>
</comment>
<dbReference type="EMBL" id="JAHCDA010000001">
    <property type="protein sequence ID" value="MBS7810974.1"/>
    <property type="molecule type" value="Genomic_DNA"/>
</dbReference>
<feature type="chain" id="PRO_5047094489" description="Lipoprotein" evidence="1">
    <location>
        <begin position="24"/>
        <end position="63"/>
    </location>
</feature>
<accession>A0ABS5QBA2</accession>
<evidence type="ECO:0000256" key="1">
    <source>
        <dbReference type="SAM" id="SignalP"/>
    </source>
</evidence>
<keyword evidence="1" id="KW-0732">Signal</keyword>
<reference evidence="2 3" key="1">
    <citation type="submission" date="2021-05" db="EMBL/GenBank/DDBJ databases">
        <title>Roseococcus sp. XZZS9, whole genome shotgun sequencing project.</title>
        <authorList>
            <person name="Zhao G."/>
            <person name="Shen L."/>
        </authorList>
    </citation>
    <scope>NUCLEOTIDE SEQUENCE [LARGE SCALE GENOMIC DNA]</scope>
    <source>
        <strain evidence="2 3">XZZS9</strain>
    </source>
</reference>
<organism evidence="2 3">
    <name type="scientific">Roseococcus pinisoli</name>
    <dbReference type="NCBI Taxonomy" id="2835040"/>
    <lineage>
        <taxon>Bacteria</taxon>
        <taxon>Pseudomonadati</taxon>
        <taxon>Pseudomonadota</taxon>
        <taxon>Alphaproteobacteria</taxon>
        <taxon>Acetobacterales</taxon>
        <taxon>Roseomonadaceae</taxon>
        <taxon>Roseococcus</taxon>
    </lineage>
</organism>
<evidence type="ECO:0000313" key="3">
    <source>
        <dbReference type="Proteomes" id="UP000766336"/>
    </source>
</evidence>
<protein>
    <recommendedName>
        <fullName evidence="4">Lipoprotein</fullName>
    </recommendedName>
</protein>
<evidence type="ECO:0008006" key="4">
    <source>
        <dbReference type="Google" id="ProtNLM"/>
    </source>
</evidence>
<gene>
    <name evidence="2" type="ORF">KHU32_08490</name>
</gene>
<proteinExistence type="predicted"/>